<feature type="domain" description="Reverse transcriptase Ty1/copia-type" evidence="2">
    <location>
        <begin position="96"/>
        <end position="283"/>
    </location>
</feature>
<accession>A0A803PU45</accession>
<dbReference type="Proteomes" id="UP000596661">
    <property type="component" value="Chromosome 6"/>
</dbReference>
<dbReference type="InterPro" id="IPR043502">
    <property type="entry name" value="DNA/RNA_pol_sf"/>
</dbReference>
<dbReference type="Pfam" id="PF07727">
    <property type="entry name" value="RVT_2"/>
    <property type="match status" value="1"/>
</dbReference>
<organism evidence="3 4">
    <name type="scientific">Cannabis sativa</name>
    <name type="common">Hemp</name>
    <name type="synonym">Marijuana</name>
    <dbReference type="NCBI Taxonomy" id="3483"/>
    <lineage>
        <taxon>Eukaryota</taxon>
        <taxon>Viridiplantae</taxon>
        <taxon>Streptophyta</taxon>
        <taxon>Embryophyta</taxon>
        <taxon>Tracheophyta</taxon>
        <taxon>Spermatophyta</taxon>
        <taxon>Magnoliopsida</taxon>
        <taxon>eudicotyledons</taxon>
        <taxon>Gunneridae</taxon>
        <taxon>Pentapetalae</taxon>
        <taxon>rosids</taxon>
        <taxon>fabids</taxon>
        <taxon>Rosales</taxon>
        <taxon>Cannabaceae</taxon>
        <taxon>Cannabis</taxon>
    </lineage>
</organism>
<dbReference type="SUPFAM" id="SSF56672">
    <property type="entry name" value="DNA/RNA polymerases"/>
    <property type="match status" value="1"/>
</dbReference>
<reference evidence="3" key="2">
    <citation type="submission" date="2021-03" db="UniProtKB">
        <authorList>
            <consortium name="EnsemblPlants"/>
        </authorList>
    </citation>
    <scope>IDENTIFICATION</scope>
</reference>
<feature type="compositionally biased region" description="Polar residues" evidence="1">
    <location>
        <begin position="10"/>
        <end position="27"/>
    </location>
</feature>
<proteinExistence type="predicted"/>
<dbReference type="EMBL" id="UZAU01000605">
    <property type="status" value="NOT_ANNOTATED_CDS"/>
    <property type="molecule type" value="Genomic_DNA"/>
</dbReference>
<evidence type="ECO:0000313" key="3">
    <source>
        <dbReference type="EnsemblPlants" id="cds.evm.model.06.1361"/>
    </source>
</evidence>
<evidence type="ECO:0000259" key="2">
    <source>
        <dbReference type="Pfam" id="PF07727"/>
    </source>
</evidence>
<reference evidence="3" key="1">
    <citation type="submission" date="2018-11" db="EMBL/GenBank/DDBJ databases">
        <authorList>
            <person name="Grassa J C."/>
        </authorList>
    </citation>
    <scope>NUCLEOTIDE SEQUENCE [LARGE SCALE GENOMIC DNA]</scope>
</reference>
<keyword evidence="4" id="KW-1185">Reference proteome</keyword>
<dbReference type="AlphaFoldDB" id="A0A803PU45"/>
<sequence length="311" mass="35081">MLKVDEYAGSEQQNNEQTNQPSVSQFSGKILSKPSSKWILDTCDTHYVCRNLSLFQNTYADSKFSYVNLPNGNAFKVSCLGTIVISPDLVLKDVLLVAKGYNQQEGVNYTDTFAPVTKLVTVKLVLAIVAINRWYLHQLDVNNAFLHGDLNVEVYMTLPPGYNPKGELPPNVVCKLKKPLYGLKQASRQWFAKFSSVLLEEGFHHSATDHSLFMRHSGDKFIILLIYVDDVILAGNSLVEMEALKAQLNNKFQLKDLGNLKYFLGLEVARSPKGIIISQRHYAFANARRSWTFRMQTSDYTYGGQPEIEPS</sequence>
<dbReference type="PANTHER" id="PTHR43383:SF2">
    <property type="entry name" value="AMIDOHYDROLASE 2 FAMILY PROTEIN"/>
    <property type="match status" value="1"/>
</dbReference>
<feature type="region of interest" description="Disordered" evidence="1">
    <location>
        <begin position="1"/>
        <end position="28"/>
    </location>
</feature>
<dbReference type="PANTHER" id="PTHR43383">
    <property type="entry name" value="NODULIN 6"/>
    <property type="match status" value="1"/>
</dbReference>
<dbReference type="EnsemblPlants" id="evm.model.06.1361">
    <property type="protein sequence ID" value="cds.evm.model.06.1361"/>
    <property type="gene ID" value="evm.TU.06.1361"/>
</dbReference>
<protein>
    <recommendedName>
        <fullName evidence="2">Reverse transcriptase Ty1/copia-type domain-containing protein</fullName>
    </recommendedName>
</protein>
<evidence type="ECO:0000313" key="4">
    <source>
        <dbReference type="Proteomes" id="UP000596661"/>
    </source>
</evidence>
<name>A0A803PU45_CANSA</name>
<dbReference type="Gramene" id="evm.model.06.1361">
    <property type="protein sequence ID" value="cds.evm.model.06.1361"/>
    <property type="gene ID" value="evm.TU.06.1361"/>
</dbReference>
<evidence type="ECO:0000256" key="1">
    <source>
        <dbReference type="SAM" id="MobiDB-lite"/>
    </source>
</evidence>
<dbReference type="InterPro" id="IPR013103">
    <property type="entry name" value="RVT_2"/>
</dbReference>